<feature type="transmembrane region" description="Helical" evidence="1">
    <location>
        <begin position="218"/>
        <end position="239"/>
    </location>
</feature>
<dbReference type="Proteomes" id="UP000474802">
    <property type="component" value="Unassembled WGS sequence"/>
</dbReference>
<organism evidence="2 3">
    <name type="scientific">Devosia aurantiaca</name>
    <dbReference type="NCBI Taxonomy" id="2714858"/>
    <lineage>
        <taxon>Bacteria</taxon>
        <taxon>Pseudomonadati</taxon>
        <taxon>Pseudomonadota</taxon>
        <taxon>Alphaproteobacteria</taxon>
        <taxon>Hyphomicrobiales</taxon>
        <taxon>Devosiaceae</taxon>
        <taxon>Devosia</taxon>
    </lineage>
</organism>
<gene>
    <name evidence="2" type="ORF">G5575_18105</name>
</gene>
<sequence>MRKLTAQLDQALTNVGNTAKTSGSEVAAFADRLERSTGRAAEEIMAVSTNLATFGFNRQVFFEAIELADDMSAAWGGDLKQNVEGLARALADPEKGLAMLTKRGITFTDQQKEMIAGFMKSNDLLGAQGVILDTLQEQVAGVAEAGFTGLTKAQANATMALEGFFEAVATGLGVNAGMEMGLIAVAGALDFVTANMGVLAKSAAVVGSAIAVALGPTVWAAMSGAAVAFGASAQAAFIAVGKAAAANPIGLLVTALAAAVTAAIVFRDEIKQLIGVDFVGIVQGAANNTIGLFVGAFKAVTAA</sequence>
<feature type="transmembrane region" description="Helical" evidence="1">
    <location>
        <begin position="245"/>
        <end position="266"/>
    </location>
</feature>
<dbReference type="EMBL" id="JAALFG010000005">
    <property type="protein sequence ID" value="NGP19294.1"/>
    <property type="molecule type" value="Genomic_DNA"/>
</dbReference>
<keyword evidence="1" id="KW-0472">Membrane</keyword>
<keyword evidence="1" id="KW-0812">Transmembrane</keyword>
<protein>
    <submittedName>
        <fullName evidence="2">Uncharacterized protein</fullName>
    </submittedName>
</protein>
<comment type="caution">
    <text evidence="2">The sequence shown here is derived from an EMBL/GenBank/DDBJ whole genome shotgun (WGS) entry which is preliminary data.</text>
</comment>
<keyword evidence="1" id="KW-1133">Transmembrane helix</keyword>
<evidence type="ECO:0000256" key="1">
    <source>
        <dbReference type="SAM" id="Phobius"/>
    </source>
</evidence>
<dbReference type="AlphaFoldDB" id="A0A6M1SRM3"/>
<reference evidence="2 3" key="1">
    <citation type="submission" date="2020-02" db="EMBL/GenBank/DDBJ databases">
        <authorList>
            <person name="Khan S.A."/>
            <person name="Jeon C.O."/>
            <person name="Chun B.H."/>
        </authorList>
    </citation>
    <scope>NUCLEOTIDE SEQUENCE [LARGE SCALE GENOMIC DNA]</scope>
    <source>
        <strain evidence="2 3">H239</strain>
    </source>
</reference>
<proteinExistence type="predicted"/>
<reference evidence="2 3" key="2">
    <citation type="submission" date="2020-03" db="EMBL/GenBank/DDBJ databases">
        <title>Devosia chinhatensis sp. nov., isolated from a hexachlorocyclohexane (HCH) dump site in India.</title>
        <authorList>
            <person name="Kumar M."/>
            <person name="Lal R."/>
        </authorList>
    </citation>
    <scope>NUCLEOTIDE SEQUENCE [LARGE SCALE GENOMIC DNA]</scope>
    <source>
        <strain evidence="2 3">H239</strain>
    </source>
</reference>
<accession>A0A6M1SRM3</accession>
<evidence type="ECO:0000313" key="2">
    <source>
        <dbReference type="EMBL" id="NGP19294.1"/>
    </source>
</evidence>
<evidence type="ECO:0000313" key="3">
    <source>
        <dbReference type="Proteomes" id="UP000474802"/>
    </source>
</evidence>
<keyword evidence="3" id="KW-1185">Reference proteome</keyword>
<name>A0A6M1SRM3_9HYPH</name>